<evidence type="ECO:0000313" key="2">
    <source>
        <dbReference type="EMBL" id="QED37437.1"/>
    </source>
</evidence>
<reference evidence="2 3" key="1">
    <citation type="submission" date="2019-08" db="EMBL/GenBank/DDBJ databases">
        <title>Antarcticibacterium arcticum sp. nov., a bacterium isolated from marine sediment of the Canadian Beaufort Sea.</title>
        <authorList>
            <person name="Lee Y.M."/>
            <person name="Baek K."/>
            <person name="Lee D.-H."/>
            <person name="Shin S.C."/>
            <person name="Jin Y.K."/>
            <person name="Park Y."/>
        </authorList>
    </citation>
    <scope>NUCLEOTIDE SEQUENCE [LARGE SCALE GENOMIC DNA]</scope>
    <source>
        <strain evidence="2 3">PAMC 28998</strain>
    </source>
</reference>
<name>A0A5B8YKW0_9FLAO</name>
<protein>
    <submittedName>
        <fullName evidence="2">Uncharacterized protein</fullName>
    </submittedName>
</protein>
<feature type="transmembrane region" description="Helical" evidence="1">
    <location>
        <begin position="53"/>
        <end position="76"/>
    </location>
</feature>
<evidence type="ECO:0000256" key="1">
    <source>
        <dbReference type="SAM" id="Phobius"/>
    </source>
</evidence>
<proteinExistence type="predicted"/>
<organism evidence="2 3">
    <name type="scientific">Antarcticibacterium arcticum</name>
    <dbReference type="NCBI Taxonomy" id="2585771"/>
    <lineage>
        <taxon>Bacteria</taxon>
        <taxon>Pseudomonadati</taxon>
        <taxon>Bacteroidota</taxon>
        <taxon>Flavobacteriia</taxon>
        <taxon>Flavobacteriales</taxon>
        <taxon>Flavobacteriaceae</taxon>
        <taxon>Antarcticibacterium</taxon>
    </lineage>
</organism>
<dbReference type="RefSeq" id="WP_146832559.1">
    <property type="nucleotide sequence ID" value="NZ_CP042476.1"/>
</dbReference>
<keyword evidence="3" id="KW-1185">Reference proteome</keyword>
<dbReference type="Proteomes" id="UP000321954">
    <property type="component" value="Chromosome"/>
</dbReference>
<keyword evidence="1" id="KW-1133">Transmembrane helix</keyword>
<keyword evidence="1" id="KW-0472">Membrane</keyword>
<feature type="transmembrane region" description="Helical" evidence="1">
    <location>
        <begin position="123"/>
        <end position="143"/>
    </location>
</feature>
<feature type="transmembrane region" description="Helical" evidence="1">
    <location>
        <begin position="195"/>
        <end position="218"/>
    </location>
</feature>
<feature type="transmembrane region" description="Helical" evidence="1">
    <location>
        <begin position="83"/>
        <end position="103"/>
    </location>
</feature>
<gene>
    <name evidence="2" type="ORF">FK178_06750</name>
</gene>
<accession>A0A5B8YKW0</accession>
<dbReference type="KEGG" id="anp:FK178_06750"/>
<keyword evidence="1" id="KW-0812">Transmembrane</keyword>
<sequence length="236" mass="26988">MYIPEARKTLVGLTGIILSLLLLNIISFLNVHINDLGQNDAFFKMTNFNTEKNIPSVFSSLLHFLASICLGFVALSKLTVKKFVIFWWTMSFIFLFLGLDELLRIHENISGHTGVNEQDSGPFLYTWILYYMGGLLLLGIFFFKPLFQLPRKTLLSFIFAGILFVLGAVVLENVAGKYIWSNGIQPDVVQIIPEIFIMYSIEEFLEMFGVSFFIYSILKFLHLYRVPVVIKKVTSS</sequence>
<dbReference type="OrthoDB" id="850482at2"/>
<feature type="transmembrane region" description="Helical" evidence="1">
    <location>
        <begin position="12"/>
        <end position="33"/>
    </location>
</feature>
<dbReference type="EMBL" id="CP042476">
    <property type="protein sequence ID" value="QED37437.1"/>
    <property type="molecule type" value="Genomic_DNA"/>
</dbReference>
<feature type="transmembrane region" description="Helical" evidence="1">
    <location>
        <begin position="155"/>
        <end position="175"/>
    </location>
</feature>
<dbReference type="AlphaFoldDB" id="A0A5B8YKW0"/>
<evidence type="ECO:0000313" key="3">
    <source>
        <dbReference type="Proteomes" id="UP000321954"/>
    </source>
</evidence>